<dbReference type="Gene3D" id="3.40.50.720">
    <property type="entry name" value="NAD(P)-binding Rossmann-like Domain"/>
    <property type="match status" value="1"/>
</dbReference>
<dbReference type="SUPFAM" id="SSF51735">
    <property type="entry name" value="NAD(P)-binding Rossmann-fold domains"/>
    <property type="match status" value="1"/>
</dbReference>
<dbReference type="Pfam" id="PF00106">
    <property type="entry name" value="adh_short"/>
    <property type="match status" value="1"/>
</dbReference>
<dbReference type="EMBL" id="JAQOWY010000229">
    <property type="protein sequence ID" value="KAK1846644.1"/>
    <property type="molecule type" value="Genomic_DNA"/>
</dbReference>
<sequence>MQSSNVVVVIGCGGKGLPCARRLGIGRQVLLADVSADRLSIAATALHNEGYFVHTELVDISSFDSVNELAQKAFVIGPVETIILAAGVGPAADCARTVYEIDLLGTINLIDAFIPIVQAGSNFVCISGMAGHLCPPLDPAFERHLAMASRERLLAHPDFNINEPGPQGAAAAYGLSMRGKLVRVQASAAAWGSRGARINCVSPGVIPARTDQRGVDGSVDNLVRISPARRAVTPADIVNAVAFLVNPASCFITGTDILVDGGIVSSMRWDTESNMKYSIRPLSLEDAISTRWTDGARPKTFDFFDTLRTEGCLLYCSAYASRQKLSPEAIKSSQASHEEIIRRGKHRVAQGKAFEYHELAESALSGCGTCGAIRLMLDEAEAQHSLSLSRSSTIRWIVGHKGTLKVTAPDGQETCVRILNLSNSCNTFRRMDTTNGIVGDTSSSLSLQRSRTWIGDCEANHKDCGKGTQLELPTRLLDVTGVSDSGIDGSAGLMTQREDVIPRLPHQAWCLQERLLSRRVIHCNYGELAFDCGKGYTCECGGKQHYDWNNVVGLSGTYTPLRSRSKYVALLNNRTTTSSSALRTENGKIDPYERWHRVVGEYTCLNLTKTSDMLPALSGLAREMAEITKDTFLAGLWRNNLEQDLMWHVSTVASWREQRETILRRKWIAPSWSWASTGSGCKVEYPILNGAEILEYKTAGVAKTAKVTCPPRGPDPTGSVSYGRLEVKACRMPVFIQKPCSRWDVKRRWTNRTYGKFLLYAREDNREWQQNCVPPNGEPPPEFGPARSSLWVDPTVEKLEKSYICRGSKGQHYKSGLCTHCAFLPAALMYIRGMRTDKNQLTLTRTRDFFMVVTKDPESSDGAYIRVGSLEVICADPSERDHWFESVWKPSVLPEEKITVL</sequence>
<dbReference type="PANTHER" id="PTHR33112">
    <property type="entry name" value="DOMAIN PROTEIN, PUTATIVE-RELATED"/>
    <property type="match status" value="1"/>
</dbReference>
<proteinExistence type="predicted"/>
<protein>
    <submittedName>
        <fullName evidence="1">Heterokaryon incompatibility protein</fullName>
    </submittedName>
</protein>
<evidence type="ECO:0000313" key="2">
    <source>
        <dbReference type="Proteomes" id="UP001243330"/>
    </source>
</evidence>
<dbReference type="InterPro" id="IPR036291">
    <property type="entry name" value="NAD(P)-bd_dom_sf"/>
</dbReference>
<dbReference type="PRINTS" id="PR00081">
    <property type="entry name" value="GDHRDH"/>
</dbReference>
<comment type="caution">
    <text evidence="1">The sequence shown here is derived from an EMBL/GenBank/DDBJ whole genome shotgun (WGS) entry which is preliminary data.</text>
</comment>
<dbReference type="InterPro" id="IPR002347">
    <property type="entry name" value="SDR_fam"/>
</dbReference>
<dbReference type="Pfam" id="PF13561">
    <property type="entry name" value="adh_short_C2"/>
    <property type="match status" value="1"/>
</dbReference>
<dbReference type="PANTHER" id="PTHR33112:SF9">
    <property type="entry name" value="HETEROKARYON INCOMPATIBILITY DOMAIN-CONTAINING PROTEIN"/>
    <property type="match status" value="1"/>
</dbReference>
<name>A0AAD9ED04_9PEZI</name>
<dbReference type="AlphaFoldDB" id="A0AAD9ED04"/>
<reference evidence="1" key="1">
    <citation type="submission" date="2023-01" db="EMBL/GenBank/DDBJ databases">
        <title>Colletotrichum chrysophilum M932 genome sequence.</title>
        <authorList>
            <person name="Baroncelli R."/>
        </authorList>
    </citation>
    <scope>NUCLEOTIDE SEQUENCE</scope>
    <source>
        <strain evidence="1">M932</strain>
    </source>
</reference>
<organism evidence="1 2">
    <name type="scientific">Colletotrichum chrysophilum</name>
    <dbReference type="NCBI Taxonomy" id="1836956"/>
    <lineage>
        <taxon>Eukaryota</taxon>
        <taxon>Fungi</taxon>
        <taxon>Dikarya</taxon>
        <taxon>Ascomycota</taxon>
        <taxon>Pezizomycotina</taxon>
        <taxon>Sordariomycetes</taxon>
        <taxon>Hypocreomycetidae</taxon>
        <taxon>Glomerellales</taxon>
        <taxon>Glomerellaceae</taxon>
        <taxon>Colletotrichum</taxon>
        <taxon>Colletotrichum gloeosporioides species complex</taxon>
    </lineage>
</organism>
<evidence type="ECO:0000313" key="1">
    <source>
        <dbReference type="EMBL" id="KAK1846644.1"/>
    </source>
</evidence>
<dbReference type="Proteomes" id="UP001243330">
    <property type="component" value="Unassembled WGS sequence"/>
</dbReference>
<gene>
    <name evidence="1" type="ORF">CCHR01_10744</name>
</gene>
<keyword evidence="2" id="KW-1185">Reference proteome</keyword>
<accession>A0AAD9ED04</accession>